<evidence type="ECO:0000313" key="3">
    <source>
        <dbReference type="Proteomes" id="UP000612456"/>
    </source>
</evidence>
<feature type="transmembrane region" description="Helical" evidence="1">
    <location>
        <begin position="224"/>
        <end position="248"/>
    </location>
</feature>
<dbReference type="EMBL" id="BMHP01000001">
    <property type="protein sequence ID" value="GGD48829.1"/>
    <property type="molecule type" value="Genomic_DNA"/>
</dbReference>
<feature type="transmembrane region" description="Helical" evidence="1">
    <location>
        <begin position="104"/>
        <end position="125"/>
    </location>
</feature>
<feature type="transmembrane region" description="Helical" evidence="1">
    <location>
        <begin position="168"/>
        <end position="187"/>
    </location>
</feature>
<protein>
    <submittedName>
        <fullName evidence="2">Uncharacterized protein</fullName>
    </submittedName>
</protein>
<evidence type="ECO:0000313" key="2">
    <source>
        <dbReference type="EMBL" id="GGD48829.1"/>
    </source>
</evidence>
<feature type="transmembrane region" description="Helical" evidence="1">
    <location>
        <begin position="137"/>
        <end position="161"/>
    </location>
</feature>
<keyword evidence="1" id="KW-0472">Membrane</keyword>
<keyword evidence="1" id="KW-0812">Transmembrane</keyword>
<dbReference type="RefSeq" id="WP_188988435.1">
    <property type="nucleotide sequence ID" value="NZ_BMHP01000001.1"/>
</dbReference>
<evidence type="ECO:0000256" key="1">
    <source>
        <dbReference type="SAM" id="Phobius"/>
    </source>
</evidence>
<dbReference type="Proteomes" id="UP000612456">
    <property type="component" value="Unassembled WGS sequence"/>
</dbReference>
<name>A0A916YJJ0_9BACL</name>
<comment type="caution">
    <text evidence="2">The sequence shown here is derived from an EMBL/GenBank/DDBJ whole genome shotgun (WGS) entry which is preliminary data.</text>
</comment>
<organism evidence="2 3">
    <name type="scientific">Paenibacillus nasutitermitis</name>
    <dbReference type="NCBI Taxonomy" id="1652958"/>
    <lineage>
        <taxon>Bacteria</taxon>
        <taxon>Bacillati</taxon>
        <taxon>Bacillota</taxon>
        <taxon>Bacilli</taxon>
        <taxon>Bacillales</taxon>
        <taxon>Paenibacillaceae</taxon>
        <taxon>Paenibacillus</taxon>
    </lineage>
</organism>
<feature type="transmembrane region" description="Helical" evidence="1">
    <location>
        <begin position="260"/>
        <end position="281"/>
    </location>
</feature>
<feature type="transmembrane region" description="Helical" evidence="1">
    <location>
        <begin position="20"/>
        <end position="42"/>
    </location>
</feature>
<gene>
    <name evidence="2" type="ORF">GCM10010911_02940</name>
</gene>
<proteinExistence type="predicted"/>
<dbReference type="AlphaFoldDB" id="A0A916YJJ0"/>
<keyword evidence="1" id="KW-1133">Transmembrane helix</keyword>
<accession>A0A916YJJ0</accession>
<reference evidence="2" key="1">
    <citation type="journal article" date="2014" name="Int. J. Syst. Evol. Microbiol.">
        <title>Complete genome sequence of Corynebacterium casei LMG S-19264T (=DSM 44701T), isolated from a smear-ripened cheese.</title>
        <authorList>
            <consortium name="US DOE Joint Genome Institute (JGI-PGF)"/>
            <person name="Walter F."/>
            <person name="Albersmeier A."/>
            <person name="Kalinowski J."/>
            <person name="Ruckert C."/>
        </authorList>
    </citation>
    <scope>NUCLEOTIDE SEQUENCE</scope>
    <source>
        <strain evidence="2">CGMCC 1.15178</strain>
    </source>
</reference>
<feature type="transmembrane region" description="Helical" evidence="1">
    <location>
        <begin position="54"/>
        <end position="74"/>
    </location>
</feature>
<sequence length="748" mass="85131">MRSLILQIRFELRMLVKQRWPLLLPPAAGAWMILQCLDMRHFQSTDLNLYAAEAHSLIMMFITAVPVLLGVLLIRRDTLHASYEWSLGLPVTNRVIIASKWTAGFLYMSVSTLMIQLGYAALAWHHALPLESALHMIVWYTLFYEMSFAAGIALGLVLGALMPLRFSLPIAFCGWVFGALFLPALMVDNMHWYPVKVFSLNHLLSITVNTNNEVWTFDLAGREYILMFFFVAAFSLFMLTAAGARLACSRPVYRANTPMIIMLLGLLFSAAVYVPYGWMWYERYTQQHIMIAAAKNDAQIDPHELYQFRIDSMILDLTRQADNSLDILARIELPTQKGSLIPASETIRQVKRHFPGQVTFLLDPLLEINAMNINGKPASWRRDGDFVSFDERLLESGRQNHIIEIHYGGTINEWRSNGGSETQFAFVQGSNVLLPAHLGWFPIPGGDTLKLYTGTYLSDRVDVVKGLRTHFDITLRGFPGPVYASIAAAADDRPQARHFVQNSAEAPFLLGGNFTQVRIPGETLSVMTTPGSAKDAKSFLLAFKERRSYYQAWSGMPLEGVEQIFYFPMSAQFPNYFSGQGTAQGNMFFFQANQYTRLTYSSLQPIMSKLLFGDNTEVYLDVNQWEDYRDPENEYSIVQEIRSAILSLDQKEAYDKIDPTFSIQIMGDSPPSQSMALMINEAFSNGEADLVKRVLLRFLQQGLKVEDNFLNIPYSYNEMERSPYTYPDISWMDWLRVWKEEKAGEGRK</sequence>
<reference evidence="2" key="2">
    <citation type="submission" date="2020-09" db="EMBL/GenBank/DDBJ databases">
        <authorList>
            <person name="Sun Q."/>
            <person name="Zhou Y."/>
        </authorList>
    </citation>
    <scope>NUCLEOTIDE SEQUENCE</scope>
    <source>
        <strain evidence="2">CGMCC 1.15178</strain>
    </source>
</reference>
<keyword evidence="3" id="KW-1185">Reference proteome</keyword>